<dbReference type="InterPro" id="IPR047684">
    <property type="entry name" value="Por_som-like"/>
</dbReference>
<comment type="similarity">
    <text evidence="1">Belongs to the OprB family.</text>
</comment>
<feature type="domain" description="SLH" evidence="2">
    <location>
        <begin position="51"/>
        <end position="115"/>
    </location>
</feature>
<dbReference type="AlphaFoldDB" id="A0A1U7IZ30"/>
<accession>A0A1U7IZ30</accession>
<dbReference type="InterPro" id="IPR001119">
    <property type="entry name" value="SLH_dom"/>
</dbReference>
<proteinExistence type="inferred from homology"/>
<dbReference type="GO" id="GO:0016020">
    <property type="term" value="C:membrane"/>
    <property type="evidence" value="ECO:0007669"/>
    <property type="project" value="InterPro"/>
</dbReference>
<gene>
    <name evidence="3" type="ORF">NIES30_22775</name>
</gene>
<keyword evidence="1" id="KW-0732">Signal</keyword>
<dbReference type="EMBL" id="MRCG01000024">
    <property type="protein sequence ID" value="OKH44283.1"/>
    <property type="molecule type" value="Genomic_DNA"/>
</dbReference>
<evidence type="ECO:0000256" key="1">
    <source>
        <dbReference type="RuleBase" id="RU363072"/>
    </source>
</evidence>
<dbReference type="OrthoDB" id="580845at2"/>
<dbReference type="Proteomes" id="UP000185557">
    <property type="component" value="Unassembled WGS sequence"/>
</dbReference>
<dbReference type="PANTHER" id="PTHR43308:SF1">
    <property type="entry name" value="OUTER MEMBRANE PROTEIN ALPHA"/>
    <property type="match status" value="1"/>
</dbReference>
<dbReference type="Pfam" id="PF04966">
    <property type="entry name" value="OprB"/>
    <property type="match status" value="1"/>
</dbReference>
<dbReference type="GO" id="GO:0015288">
    <property type="term" value="F:porin activity"/>
    <property type="evidence" value="ECO:0007669"/>
    <property type="project" value="InterPro"/>
</dbReference>
<evidence type="ECO:0000313" key="4">
    <source>
        <dbReference type="Proteomes" id="UP000185557"/>
    </source>
</evidence>
<comment type="caution">
    <text evidence="3">The sequence shown here is derived from an EMBL/GenBank/DDBJ whole genome shotgun (WGS) entry which is preliminary data.</text>
</comment>
<dbReference type="Pfam" id="PF00395">
    <property type="entry name" value="SLH"/>
    <property type="match status" value="1"/>
</dbReference>
<sequence length="496" mass="53089">MTQLFWQSLLAVPAALGAAVAVSGSAIAAEAATLVVHDFNQDSVQLAQITSVSELTDVLPSDWAFQALQSLVESYGCIQGYPNRTFRGQRSMTRFEFAAALNSCLDVITALMPQVSIDADDLSIIRRLQEEFFPDDLAILRGRIDALEAETATLHAQQFSTTTKLRGQVDFHLITPFDTSPGQTSTSVSARARLNFDSSFTGRDRLRIRLQSGQGNALQPLRGLANASSSNAGNPDNTDYSVAVDDFYYRFPLGDRITVTASARGLQGDDWVTSTIVPFDGPAVADAGSPQFYQSGSTTNGAGLGINVNFTDNIALDLGYTAGGPGAFDPNVGIFAASNQSYIAQLNFLTDGFFNAAVSYLHNDRSSIFALNSTGVAAPAGGVDTFAGLLNLDFGGFFIAGHGAYQMFNGGNDFSWNAGLGFNDFLAEGSQLGVYAGQLPQLVNNTNNPFIVEGYYRIPFNQFLTITPALIYSDAKLSTQTDNTGFWGALRATFTF</sequence>
<dbReference type="InterPro" id="IPR007049">
    <property type="entry name" value="Carb-sel_porin_OprB"/>
</dbReference>
<protein>
    <submittedName>
        <fullName evidence="3">S-layer protein</fullName>
    </submittedName>
</protein>
<feature type="chain" id="PRO_5011819247" evidence="1">
    <location>
        <begin position="29"/>
        <end position="496"/>
    </location>
</feature>
<dbReference type="PANTHER" id="PTHR43308">
    <property type="entry name" value="OUTER MEMBRANE PROTEIN ALPHA-RELATED"/>
    <property type="match status" value="1"/>
</dbReference>
<dbReference type="STRING" id="549789.NIES30_22775"/>
<feature type="signal peptide" evidence="1">
    <location>
        <begin position="1"/>
        <end position="28"/>
    </location>
</feature>
<reference evidence="3 4" key="1">
    <citation type="submission" date="2016-11" db="EMBL/GenBank/DDBJ databases">
        <title>Draft Genome Sequences of Nine Cyanobacterial Strains from Diverse Habitats.</title>
        <authorList>
            <person name="Zhu T."/>
            <person name="Hou S."/>
            <person name="Lu X."/>
            <person name="Hess W.R."/>
        </authorList>
    </citation>
    <scope>NUCLEOTIDE SEQUENCE [LARGE SCALE GENOMIC DNA]</scope>
    <source>
        <strain evidence="3 4">NIES-30</strain>
    </source>
</reference>
<dbReference type="InterPro" id="IPR051465">
    <property type="entry name" value="Cell_Envelope_Struct_Comp"/>
</dbReference>
<dbReference type="RefSeq" id="WP_073610756.1">
    <property type="nucleotide sequence ID" value="NZ_MRCG01000024.1"/>
</dbReference>
<evidence type="ECO:0000259" key="2">
    <source>
        <dbReference type="PROSITE" id="PS51272"/>
    </source>
</evidence>
<dbReference type="NCBIfam" id="NF033921">
    <property type="entry name" value="por_somb"/>
    <property type="match status" value="1"/>
</dbReference>
<evidence type="ECO:0000313" key="3">
    <source>
        <dbReference type="EMBL" id="OKH44283.1"/>
    </source>
</evidence>
<name>A0A1U7IZ30_9CYAN</name>
<keyword evidence="4" id="KW-1185">Reference proteome</keyword>
<dbReference type="GO" id="GO:0008643">
    <property type="term" value="P:carbohydrate transport"/>
    <property type="evidence" value="ECO:0007669"/>
    <property type="project" value="InterPro"/>
</dbReference>
<dbReference type="PROSITE" id="PS51272">
    <property type="entry name" value="SLH"/>
    <property type="match status" value="1"/>
</dbReference>
<organism evidence="3 4">
    <name type="scientific">Phormidium tenue NIES-30</name>
    <dbReference type="NCBI Taxonomy" id="549789"/>
    <lineage>
        <taxon>Bacteria</taxon>
        <taxon>Bacillati</taxon>
        <taxon>Cyanobacteriota</taxon>
        <taxon>Cyanophyceae</taxon>
        <taxon>Oscillatoriophycideae</taxon>
        <taxon>Oscillatoriales</taxon>
        <taxon>Oscillatoriaceae</taxon>
        <taxon>Phormidium</taxon>
    </lineage>
</organism>